<feature type="transmembrane region" description="Helical" evidence="1">
    <location>
        <begin position="119"/>
        <end position="140"/>
    </location>
</feature>
<comment type="caution">
    <text evidence="2">The sequence shown here is derived from an EMBL/GenBank/DDBJ whole genome shotgun (WGS) entry which is preliminary data.</text>
</comment>
<dbReference type="VEuPathDB" id="TrichDB:TRFO_12652"/>
<reference evidence="2" key="1">
    <citation type="submission" date="2016-10" db="EMBL/GenBank/DDBJ databases">
        <authorList>
            <person name="Benchimol M."/>
            <person name="Almeida L.G."/>
            <person name="Vasconcelos A.T."/>
            <person name="Perreira-Neves A."/>
            <person name="Rosa I.A."/>
            <person name="Tasca T."/>
            <person name="Bogo M.R."/>
            <person name="de Souza W."/>
        </authorList>
    </citation>
    <scope>NUCLEOTIDE SEQUENCE [LARGE SCALE GENOMIC DNA]</scope>
    <source>
        <strain evidence="2">K</strain>
    </source>
</reference>
<dbReference type="AlphaFoldDB" id="A0A1J4L5B4"/>
<dbReference type="RefSeq" id="XP_068370262.1">
    <property type="nucleotide sequence ID" value="XM_068496760.1"/>
</dbReference>
<evidence type="ECO:0000313" key="2">
    <source>
        <dbReference type="EMBL" id="OHT17126.1"/>
    </source>
</evidence>
<accession>A0A1J4L5B4</accession>
<dbReference type="Proteomes" id="UP000179807">
    <property type="component" value="Unassembled WGS sequence"/>
</dbReference>
<keyword evidence="1" id="KW-0812">Transmembrane</keyword>
<dbReference type="GeneID" id="94831464"/>
<gene>
    <name evidence="2" type="ORF">TRFO_12652</name>
</gene>
<dbReference type="EMBL" id="MLAK01000035">
    <property type="protein sequence ID" value="OHT17126.1"/>
    <property type="molecule type" value="Genomic_DNA"/>
</dbReference>
<evidence type="ECO:0000313" key="3">
    <source>
        <dbReference type="Proteomes" id="UP000179807"/>
    </source>
</evidence>
<evidence type="ECO:0000256" key="1">
    <source>
        <dbReference type="SAM" id="Phobius"/>
    </source>
</evidence>
<proteinExistence type="predicted"/>
<keyword evidence="1" id="KW-1133">Transmembrane helix</keyword>
<keyword evidence="1" id="KW-0472">Membrane</keyword>
<feature type="transmembrane region" description="Helical" evidence="1">
    <location>
        <begin position="152"/>
        <end position="169"/>
    </location>
</feature>
<keyword evidence="3" id="KW-1185">Reference proteome</keyword>
<organism evidence="2 3">
    <name type="scientific">Tritrichomonas foetus</name>
    <dbReference type="NCBI Taxonomy" id="1144522"/>
    <lineage>
        <taxon>Eukaryota</taxon>
        <taxon>Metamonada</taxon>
        <taxon>Parabasalia</taxon>
        <taxon>Tritrichomonadida</taxon>
        <taxon>Tritrichomonadidae</taxon>
        <taxon>Tritrichomonas</taxon>
    </lineage>
</organism>
<protein>
    <submittedName>
        <fullName evidence="2">Uncharacterized protein</fullName>
    </submittedName>
</protein>
<name>A0A1J4L5B4_9EUKA</name>
<sequence length="182" mass="20155">MTVSGFSLKTYFNIGHSISRECSSSAVRRSSFWNSFGCSETSLLAVSTSNGIFPNGVSKLSASAIVQCLTYILCDGPMIIARLNFVGSMVLNEWADVAMQYSYPACGTTMAFTLPLASLLTVAFWKAAVSILINVCPVGYQVPACEARSITHVYKFTIVFSFNISLFLYRKFQFNMKFIDWM</sequence>